<feature type="compositionally biased region" description="Basic and acidic residues" evidence="1">
    <location>
        <begin position="55"/>
        <end position="66"/>
    </location>
</feature>
<gene>
    <name evidence="2" type="ORF">NPIL_499621</name>
</gene>
<keyword evidence="3" id="KW-1185">Reference proteome</keyword>
<evidence type="ECO:0000256" key="1">
    <source>
        <dbReference type="SAM" id="MobiDB-lite"/>
    </source>
</evidence>
<name>A0A8X6QDF7_NEPPI</name>
<comment type="caution">
    <text evidence="2">The sequence shown here is derived from an EMBL/GenBank/DDBJ whole genome shotgun (WGS) entry which is preliminary data.</text>
</comment>
<dbReference type="EMBL" id="BMAW01028555">
    <property type="protein sequence ID" value="GFU07947.1"/>
    <property type="molecule type" value="Genomic_DNA"/>
</dbReference>
<feature type="region of interest" description="Disordered" evidence="1">
    <location>
        <begin position="1"/>
        <end position="120"/>
    </location>
</feature>
<feature type="compositionally biased region" description="Basic and acidic residues" evidence="1">
    <location>
        <begin position="77"/>
        <end position="98"/>
    </location>
</feature>
<feature type="compositionally biased region" description="Polar residues" evidence="1">
    <location>
        <begin position="12"/>
        <end position="45"/>
    </location>
</feature>
<evidence type="ECO:0000313" key="3">
    <source>
        <dbReference type="Proteomes" id="UP000887013"/>
    </source>
</evidence>
<proteinExistence type="predicted"/>
<reference evidence="2" key="1">
    <citation type="submission" date="2020-08" db="EMBL/GenBank/DDBJ databases">
        <title>Multicomponent nature underlies the extraordinary mechanical properties of spider dragline silk.</title>
        <authorList>
            <person name="Kono N."/>
            <person name="Nakamura H."/>
            <person name="Mori M."/>
            <person name="Yoshida Y."/>
            <person name="Ohtoshi R."/>
            <person name="Malay A.D."/>
            <person name="Moran D.A.P."/>
            <person name="Tomita M."/>
            <person name="Numata K."/>
            <person name="Arakawa K."/>
        </authorList>
    </citation>
    <scope>NUCLEOTIDE SEQUENCE</scope>
</reference>
<accession>A0A8X6QDF7</accession>
<sequence length="120" mass="13624">MSSCTEGIEFNETCSSLPSRKTDQVASPSLQEESATRDGTQQITGKNRHFSGQKQTEKAKETREPQGTRFHQQASQAEDRFSEAREGERGEAPRRPERPSTISRAFVRAHENTRKYIKQP</sequence>
<protein>
    <submittedName>
        <fullName evidence="2">Uncharacterized protein</fullName>
    </submittedName>
</protein>
<dbReference type="Proteomes" id="UP000887013">
    <property type="component" value="Unassembled WGS sequence"/>
</dbReference>
<organism evidence="2 3">
    <name type="scientific">Nephila pilipes</name>
    <name type="common">Giant wood spider</name>
    <name type="synonym">Nephila maculata</name>
    <dbReference type="NCBI Taxonomy" id="299642"/>
    <lineage>
        <taxon>Eukaryota</taxon>
        <taxon>Metazoa</taxon>
        <taxon>Ecdysozoa</taxon>
        <taxon>Arthropoda</taxon>
        <taxon>Chelicerata</taxon>
        <taxon>Arachnida</taxon>
        <taxon>Araneae</taxon>
        <taxon>Araneomorphae</taxon>
        <taxon>Entelegynae</taxon>
        <taxon>Araneoidea</taxon>
        <taxon>Nephilidae</taxon>
        <taxon>Nephila</taxon>
    </lineage>
</organism>
<dbReference type="AlphaFoldDB" id="A0A8X6QDF7"/>
<evidence type="ECO:0000313" key="2">
    <source>
        <dbReference type="EMBL" id="GFU07947.1"/>
    </source>
</evidence>